<feature type="compositionally biased region" description="Polar residues" evidence="1">
    <location>
        <begin position="1049"/>
        <end position="1063"/>
    </location>
</feature>
<feature type="compositionally biased region" description="Low complexity" evidence="1">
    <location>
        <begin position="671"/>
        <end position="689"/>
    </location>
</feature>
<feature type="region of interest" description="Disordered" evidence="1">
    <location>
        <begin position="1005"/>
        <end position="1063"/>
    </location>
</feature>
<feature type="compositionally biased region" description="Low complexity" evidence="1">
    <location>
        <begin position="619"/>
        <end position="664"/>
    </location>
</feature>
<feature type="compositionally biased region" description="Low complexity" evidence="1">
    <location>
        <begin position="836"/>
        <end position="848"/>
    </location>
</feature>
<dbReference type="GeneID" id="7847145"/>
<sequence length="1063" mass="123144">MHKIGLVPRNQNSYNLENVNNENHQKNIQINSNSAESQQQQMGYIVYSQPNTARKNSFGNLKSHNANTSMNQQQLGASYVGLNNQNQQTIINNSLNMSSMIRNGNINQTRQAVNQFILPVPLKNETLKAQSSLPQLHNNMNISNSLNNPLNLNQSSINYAQNNKLQNSEVINRSYQQQGRIRGSKLNQSVSLASLGVGSTKNLGKRSFYHHSNIFNLKHYKNLTSHIIDGTDIDEIKNNQKSILIREFRYKVDQYLLFSKYRQEQAAKEFNSYYAKVQDQLFSSDGQQSHRLFQNGVGSNGNNGGISFFTMNYDDQNQSLSIIQPELNKSLLNIDANRFNYSKLSKEEASLIHNINVDIYLEDQLGKQKHAPHKINHVKLQDYILQKMKSYLSNDTEYDKKIEFVTKEYERILEKIQTRSFKVKIPFNYEPQMQSFNEYYKVDPSKLKQSQIQLTWQDIEANVMNQVLEESKLTDQIEVDNQDDNEQIEESYEEIEIEEQKIDDEDGSYQDQDNINNLKNRDIGSAMRTKRQQSQSKQQQKQIQQSVSAFQERPQVTQVKVVKKKKKKTDKQDTNPDENQDEKQNSQSSRSPQNRKKKKNDQDKEKSAIEEYIVYRELVPQQRPPKQNKPQTTQQQVQPVKKQPPVKKVVQPMVGTPKPKVQQIIPPPPTIQNQSPSSRQQQSTESPRQVNQTVKSSQNSDSEEDVLIFEEEEVPPQQANQQEIQKQQTVDIDQNEYEEQKDDEEEEEFVEEEEEEDQQIDQNLEDNNKQNDVEALDMTNSPKPARSKQVTQQQQLKKQLSKKPSSQSPRAFNQPSPKEKTPSYSNKALRQQASKQVEQVDQVDSQSENNDENDILEDEEYEKKLIQQQQIPINIQEPKSETPRKKITKPSKQKPQQQDQTPRSVNVNESPAQTPQNQTNIQETEFSYFNDLRIKKKVGTGLIDELVKTNYLLDFNPLSFKKSRRLPDLPLDLEFKNEEDKQLFDAIFKWQYEVDLEINELEETLQKTQKKRGDDESEDDEDDEDGPHEKSSVHSSDITDFGQPDQDKNSLQNISSGGISDID</sequence>
<evidence type="ECO:0000313" key="3">
    <source>
        <dbReference type="Proteomes" id="UP000009168"/>
    </source>
</evidence>
<dbReference type="KEGG" id="tet:TTHERM_00392910"/>
<feature type="compositionally biased region" description="Acidic residues" evidence="1">
    <location>
        <begin position="849"/>
        <end position="860"/>
    </location>
</feature>
<feature type="compositionally biased region" description="Acidic residues" evidence="1">
    <location>
        <begin position="701"/>
        <end position="714"/>
    </location>
</feature>
<feature type="compositionally biased region" description="Polar residues" evidence="1">
    <location>
        <begin position="810"/>
        <end position="835"/>
    </location>
</feature>
<dbReference type="OrthoDB" id="308602at2759"/>
<keyword evidence="3" id="KW-1185">Reference proteome</keyword>
<feature type="compositionally biased region" description="Acidic residues" evidence="1">
    <location>
        <begin position="733"/>
        <end position="759"/>
    </location>
</feature>
<dbReference type="RefSeq" id="XP_001011867.1">
    <property type="nucleotide sequence ID" value="XM_001011867.2"/>
</dbReference>
<reference evidence="3" key="1">
    <citation type="journal article" date="2006" name="PLoS Biol.">
        <title>Macronuclear genome sequence of the ciliate Tetrahymena thermophila, a model eukaryote.</title>
        <authorList>
            <person name="Eisen J.A."/>
            <person name="Coyne R.S."/>
            <person name="Wu M."/>
            <person name="Wu D."/>
            <person name="Thiagarajan M."/>
            <person name="Wortman J.R."/>
            <person name="Badger J.H."/>
            <person name="Ren Q."/>
            <person name="Amedeo P."/>
            <person name="Jones K.M."/>
            <person name="Tallon L.J."/>
            <person name="Delcher A.L."/>
            <person name="Salzberg S.L."/>
            <person name="Silva J.C."/>
            <person name="Haas B.J."/>
            <person name="Majoros W.H."/>
            <person name="Farzad M."/>
            <person name="Carlton J.M."/>
            <person name="Smith R.K. Jr."/>
            <person name="Garg J."/>
            <person name="Pearlman R.E."/>
            <person name="Karrer K.M."/>
            <person name="Sun L."/>
            <person name="Manning G."/>
            <person name="Elde N.C."/>
            <person name="Turkewitz A.P."/>
            <person name="Asai D.J."/>
            <person name="Wilkes D.E."/>
            <person name="Wang Y."/>
            <person name="Cai H."/>
            <person name="Collins K."/>
            <person name="Stewart B.A."/>
            <person name="Lee S.R."/>
            <person name="Wilamowska K."/>
            <person name="Weinberg Z."/>
            <person name="Ruzzo W.L."/>
            <person name="Wloga D."/>
            <person name="Gaertig J."/>
            <person name="Frankel J."/>
            <person name="Tsao C.-C."/>
            <person name="Gorovsky M.A."/>
            <person name="Keeling P.J."/>
            <person name="Waller R.F."/>
            <person name="Patron N.J."/>
            <person name="Cherry J.M."/>
            <person name="Stover N.A."/>
            <person name="Krieger C.J."/>
            <person name="del Toro C."/>
            <person name="Ryder H.F."/>
            <person name="Williamson S.C."/>
            <person name="Barbeau R.A."/>
            <person name="Hamilton E.P."/>
            <person name="Orias E."/>
        </authorList>
    </citation>
    <scope>NUCLEOTIDE SEQUENCE [LARGE SCALE GENOMIC DNA]</scope>
    <source>
        <strain evidence="3">SB210</strain>
    </source>
</reference>
<evidence type="ECO:0000256" key="1">
    <source>
        <dbReference type="SAM" id="MobiDB-lite"/>
    </source>
</evidence>
<feature type="compositionally biased region" description="Polar residues" evidence="1">
    <location>
        <begin position="690"/>
        <end position="700"/>
    </location>
</feature>
<feature type="compositionally biased region" description="Low complexity" evidence="1">
    <location>
        <begin position="787"/>
        <end position="809"/>
    </location>
</feature>
<evidence type="ECO:0000313" key="2">
    <source>
        <dbReference type="EMBL" id="EAR91622.1"/>
    </source>
</evidence>
<dbReference type="InParanoid" id="Q233F8"/>
<feature type="compositionally biased region" description="Polar residues" evidence="1">
    <location>
        <begin position="509"/>
        <end position="518"/>
    </location>
</feature>
<feature type="compositionally biased region" description="Low complexity" evidence="1">
    <location>
        <begin position="866"/>
        <end position="876"/>
    </location>
</feature>
<proteinExistence type="predicted"/>
<dbReference type="eggNOG" id="ENOG502T10H">
    <property type="taxonomic scope" value="Eukaryota"/>
</dbReference>
<feature type="compositionally biased region" description="Acidic residues" evidence="1">
    <location>
        <begin position="1015"/>
        <end position="1026"/>
    </location>
</feature>
<feature type="compositionally biased region" description="Acidic residues" evidence="1">
    <location>
        <begin position="499"/>
        <end position="508"/>
    </location>
</feature>
<name>Q233F8_TETTS</name>
<feature type="compositionally biased region" description="Polar residues" evidence="1">
    <location>
        <begin position="905"/>
        <end position="922"/>
    </location>
</feature>
<feature type="compositionally biased region" description="Low complexity" evidence="1">
    <location>
        <begin position="717"/>
        <end position="728"/>
    </location>
</feature>
<gene>
    <name evidence="2" type="ORF">TTHERM_00392910</name>
</gene>
<protein>
    <submittedName>
        <fullName evidence="2">Uncharacterized protein</fullName>
    </submittedName>
</protein>
<organism evidence="2 3">
    <name type="scientific">Tetrahymena thermophila (strain SB210)</name>
    <dbReference type="NCBI Taxonomy" id="312017"/>
    <lineage>
        <taxon>Eukaryota</taxon>
        <taxon>Sar</taxon>
        <taxon>Alveolata</taxon>
        <taxon>Ciliophora</taxon>
        <taxon>Intramacronucleata</taxon>
        <taxon>Oligohymenophorea</taxon>
        <taxon>Hymenostomatida</taxon>
        <taxon>Tetrahymenina</taxon>
        <taxon>Tetrahymenidae</taxon>
        <taxon>Tetrahymena</taxon>
    </lineage>
</organism>
<dbReference type="Proteomes" id="UP000009168">
    <property type="component" value="Unassembled WGS sequence"/>
</dbReference>
<feature type="region of interest" description="Disordered" evidence="1">
    <location>
        <begin position="499"/>
        <end position="922"/>
    </location>
</feature>
<dbReference type="HOGENOM" id="CLU_288950_0_0_1"/>
<feature type="compositionally biased region" description="Basic and acidic residues" evidence="1">
    <location>
        <begin position="600"/>
        <end position="609"/>
    </location>
</feature>
<dbReference type="AlphaFoldDB" id="Q233F8"/>
<feature type="compositionally biased region" description="Low complexity" evidence="1">
    <location>
        <begin position="893"/>
        <end position="904"/>
    </location>
</feature>
<feature type="compositionally biased region" description="Low complexity" evidence="1">
    <location>
        <begin position="532"/>
        <end position="546"/>
    </location>
</feature>
<accession>Q233F8</accession>
<dbReference type="EMBL" id="GG662770">
    <property type="protein sequence ID" value="EAR91622.1"/>
    <property type="molecule type" value="Genomic_DNA"/>
</dbReference>